<protein>
    <recommendedName>
        <fullName evidence="3">Acetyl-CoA carboxylase subunit</fullName>
    </recommendedName>
</protein>
<dbReference type="OrthoDB" id="4411387at2"/>
<dbReference type="Proteomes" id="UP000011760">
    <property type="component" value="Chromosome"/>
</dbReference>
<reference evidence="1 2" key="1">
    <citation type="submission" date="2013-02" db="EMBL/GenBank/DDBJ databases">
        <title>The complete genome sequence of Corynebacterium callunae DSM 20147.</title>
        <authorList>
            <person name="Ruckert C."/>
            <person name="Albersmeier A."/>
            <person name="Kalinowski J."/>
        </authorList>
    </citation>
    <scope>NUCLEOTIDE SEQUENCE [LARGE SCALE GENOMIC DNA]</scope>
    <source>
        <strain evidence="1 2">DSM 20147</strain>
    </source>
</reference>
<name>M1UXR5_9CORY</name>
<dbReference type="GO" id="GO:0004658">
    <property type="term" value="F:propionyl-CoA carboxylase activity"/>
    <property type="evidence" value="ECO:0007669"/>
    <property type="project" value="InterPro"/>
</dbReference>
<dbReference type="EMBL" id="CP004354">
    <property type="protein sequence ID" value="AGG66098.1"/>
    <property type="molecule type" value="Genomic_DNA"/>
</dbReference>
<dbReference type="STRING" id="1121353.H924_03240"/>
<dbReference type="PATRIC" id="fig|1121353.3.peg.669"/>
<keyword evidence="2" id="KW-1185">Reference proteome</keyword>
<dbReference type="GO" id="GO:0003989">
    <property type="term" value="F:acetyl-CoA carboxylase activity"/>
    <property type="evidence" value="ECO:0007669"/>
    <property type="project" value="InterPro"/>
</dbReference>
<dbReference type="Pfam" id="PF13822">
    <property type="entry name" value="ACC_epsilon"/>
    <property type="match status" value="1"/>
</dbReference>
<dbReference type="eggNOG" id="ENOG5033HAR">
    <property type="taxonomic scope" value="Bacteria"/>
</dbReference>
<gene>
    <name evidence="1" type="ORF">H924_03240</name>
</gene>
<proteinExistence type="predicted"/>
<dbReference type="RefSeq" id="WP_015650536.1">
    <property type="nucleotide sequence ID" value="NC_020506.1"/>
</dbReference>
<dbReference type="HOGENOM" id="CLU_175330_0_1_11"/>
<dbReference type="AlphaFoldDB" id="M1UXR5"/>
<evidence type="ECO:0000313" key="2">
    <source>
        <dbReference type="Proteomes" id="UP000011760"/>
    </source>
</evidence>
<dbReference type="KEGG" id="ccn:H924_03240"/>
<evidence type="ECO:0000313" key="1">
    <source>
        <dbReference type="EMBL" id="AGG66098.1"/>
    </source>
</evidence>
<evidence type="ECO:0008006" key="3">
    <source>
        <dbReference type="Google" id="ProtNLM"/>
    </source>
</evidence>
<organism evidence="1 2">
    <name type="scientific">Corynebacterium callunae DSM 20147</name>
    <dbReference type="NCBI Taxonomy" id="1121353"/>
    <lineage>
        <taxon>Bacteria</taxon>
        <taxon>Bacillati</taxon>
        <taxon>Actinomycetota</taxon>
        <taxon>Actinomycetes</taxon>
        <taxon>Mycobacteriales</taxon>
        <taxon>Corynebacteriaceae</taxon>
        <taxon>Corynebacterium</taxon>
    </lineage>
</organism>
<sequence>MSENNTTEAAQKPFFTVLSGNPDDTQVAALTMVIAGLAQAAAQAQLIQPETRNNWGRVEERLNRPTIFNPSAFQNVNFF</sequence>
<accession>M1UXR5</accession>
<dbReference type="InterPro" id="IPR032716">
    <property type="entry name" value="ACC_epsilon"/>
</dbReference>